<feature type="coiled-coil region" evidence="1">
    <location>
        <begin position="44"/>
        <end position="78"/>
    </location>
</feature>
<protein>
    <recommendedName>
        <fullName evidence="5">ATPase</fullName>
    </recommendedName>
</protein>
<proteinExistence type="predicted"/>
<sequence>MPRSNFLDRFRPVGSPGPAARTGVPGTDVVGPAAELARAFASLRSDVEGTRASVEEARHQAERELDAARTAAEAVVAQARLTSESSRRAAYDRVLAASAQDDARLVLAAEARAEQITQTGRERLPAAVHQIIEALLAEAVQE</sequence>
<keyword evidence="4" id="KW-1185">Reference proteome</keyword>
<evidence type="ECO:0000256" key="2">
    <source>
        <dbReference type="SAM" id="MobiDB-lite"/>
    </source>
</evidence>
<reference evidence="3 4" key="1">
    <citation type="submission" date="2023-12" db="EMBL/GenBank/DDBJ databases">
        <title>Sinomonas terricola sp. nov, isolated from litchi orchard soil in Guangdong, PR China.</title>
        <authorList>
            <person name="Jiaxin W."/>
            <person name="Yang Z."/>
            <person name="Honghui Z."/>
        </authorList>
    </citation>
    <scope>NUCLEOTIDE SEQUENCE [LARGE SCALE GENOMIC DNA]</scope>
    <source>
        <strain evidence="3 4">JGH33</strain>
    </source>
</reference>
<feature type="region of interest" description="Disordered" evidence="2">
    <location>
        <begin position="1"/>
        <end position="26"/>
    </location>
</feature>
<keyword evidence="1" id="KW-0175">Coiled coil</keyword>
<evidence type="ECO:0008006" key="5">
    <source>
        <dbReference type="Google" id="ProtNLM"/>
    </source>
</evidence>
<dbReference type="RefSeq" id="WP_323280737.1">
    <property type="nucleotide sequence ID" value="NZ_JAYGGQ010000018.1"/>
</dbReference>
<name>A0ABU5TAV6_9MICC</name>
<dbReference type="EMBL" id="JAYGGQ010000018">
    <property type="protein sequence ID" value="MEA5456825.1"/>
    <property type="molecule type" value="Genomic_DNA"/>
</dbReference>
<comment type="caution">
    <text evidence="3">The sequence shown here is derived from an EMBL/GenBank/DDBJ whole genome shotgun (WGS) entry which is preliminary data.</text>
</comment>
<evidence type="ECO:0000256" key="1">
    <source>
        <dbReference type="SAM" id="Coils"/>
    </source>
</evidence>
<evidence type="ECO:0000313" key="3">
    <source>
        <dbReference type="EMBL" id="MEA5456825.1"/>
    </source>
</evidence>
<organism evidence="3 4">
    <name type="scientific">Sinomonas terricola</name>
    <dbReference type="NCBI Taxonomy" id="3110330"/>
    <lineage>
        <taxon>Bacteria</taxon>
        <taxon>Bacillati</taxon>
        <taxon>Actinomycetota</taxon>
        <taxon>Actinomycetes</taxon>
        <taxon>Micrococcales</taxon>
        <taxon>Micrococcaceae</taxon>
        <taxon>Sinomonas</taxon>
    </lineage>
</organism>
<dbReference type="Proteomes" id="UP001304769">
    <property type="component" value="Unassembled WGS sequence"/>
</dbReference>
<gene>
    <name evidence="3" type="ORF">SPF06_19050</name>
</gene>
<accession>A0ABU5TAV6</accession>
<evidence type="ECO:0000313" key="4">
    <source>
        <dbReference type="Proteomes" id="UP001304769"/>
    </source>
</evidence>
<dbReference type="Gene3D" id="1.20.5.2950">
    <property type="match status" value="1"/>
</dbReference>
<feature type="compositionally biased region" description="Basic and acidic residues" evidence="2">
    <location>
        <begin position="1"/>
        <end position="11"/>
    </location>
</feature>